<keyword evidence="4" id="KW-1185">Reference proteome</keyword>
<evidence type="ECO:0000313" key="3">
    <source>
        <dbReference type="EMBL" id="MCO6045948.1"/>
    </source>
</evidence>
<dbReference type="InterPro" id="IPR013424">
    <property type="entry name" value="Ice-binding_C"/>
</dbReference>
<organism evidence="3 4">
    <name type="scientific">Aeoliella straminimaris</name>
    <dbReference type="NCBI Taxonomy" id="2954799"/>
    <lineage>
        <taxon>Bacteria</taxon>
        <taxon>Pseudomonadati</taxon>
        <taxon>Planctomycetota</taxon>
        <taxon>Planctomycetia</taxon>
        <taxon>Pirellulales</taxon>
        <taxon>Lacipirellulaceae</taxon>
        <taxon>Aeoliella</taxon>
    </lineage>
</organism>
<dbReference type="EMBL" id="JAMXLR010000062">
    <property type="protein sequence ID" value="MCO6045948.1"/>
    <property type="molecule type" value="Genomic_DNA"/>
</dbReference>
<evidence type="ECO:0000256" key="1">
    <source>
        <dbReference type="SAM" id="SignalP"/>
    </source>
</evidence>
<dbReference type="PROSITE" id="PS00018">
    <property type="entry name" value="EF_HAND_1"/>
    <property type="match status" value="1"/>
</dbReference>
<keyword evidence="1" id="KW-0732">Signal</keyword>
<dbReference type="Pfam" id="PF07589">
    <property type="entry name" value="PEP-CTERM"/>
    <property type="match status" value="1"/>
</dbReference>
<dbReference type="RefSeq" id="WP_252854064.1">
    <property type="nucleotide sequence ID" value="NZ_JAMXLR010000062.1"/>
</dbReference>
<gene>
    <name evidence="3" type="ORF">NG895_18775</name>
</gene>
<dbReference type="AlphaFoldDB" id="A0A9X2FCZ6"/>
<feature type="signal peptide" evidence="1">
    <location>
        <begin position="1"/>
        <end position="22"/>
    </location>
</feature>
<name>A0A9X2FCZ6_9BACT</name>
<proteinExistence type="predicted"/>
<evidence type="ECO:0000259" key="2">
    <source>
        <dbReference type="Pfam" id="PF07589"/>
    </source>
</evidence>
<protein>
    <submittedName>
        <fullName evidence="3">PEP-CTERM sorting domain-containing protein</fullName>
    </submittedName>
</protein>
<reference evidence="3" key="1">
    <citation type="submission" date="2022-06" db="EMBL/GenBank/DDBJ databases">
        <title>Aeoliella straminimaris, a novel planctomycete from sediments.</title>
        <authorList>
            <person name="Vitorino I.R."/>
            <person name="Lage O.M."/>
        </authorList>
    </citation>
    <scope>NUCLEOTIDE SEQUENCE</scope>
    <source>
        <strain evidence="3">ICT_H6.2</strain>
    </source>
</reference>
<sequence length="286" mass="29951">MSIAKWSLGVIAAMSMVGVATAQVTLIDPDTNNGSFEYAGGVLNTAKVQVWDGTPDVDNWTVWAGVSTAEDDSGVENTGNASDGTMIAFMQGGNAMYNMTDHVIQAGDSFVFSWDHVLRADREHTVGLVWNDGGTITSIAESEEPYSGVIETITGSYVIPGGHPSIGSTVGLGVVSPGAYPEIDNFILTVGGVPPVDGDVDGNGIVDLNDYNTIRDNFLLSPATKQQGDLVGPGDIVDLNDFLFWRANYSPPGALESSGPQSVPEPASWLIAGLGLAAIGCRKARR</sequence>
<accession>A0A9X2FCZ6</accession>
<evidence type="ECO:0000313" key="4">
    <source>
        <dbReference type="Proteomes" id="UP001155241"/>
    </source>
</evidence>
<dbReference type="Proteomes" id="UP001155241">
    <property type="component" value="Unassembled WGS sequence"/>
</dbReference>
<comment type="caution">
    <text evidence="3">The sequence shown here is derived from an EMBL/GenBank/DDBJ whole genome shotgun (WGS) entry which is preliminary data.</text>
</comment>
<feature type="chain" id="PRO_5040790139" evidence="1">
    <location>
        <begin position="23"/>
        <end position="286"/>
    </location>
</feature>
<feature type="domain" description="Ice-binding protein C-terminal" evidence="2">
    <location>
        <begin position="262"/>
        <end position="286"/>
    </location>
</feature>
<dbReference type="InterPro" id="IPR018247">
    <property type="entry name" value="EF_Hand_1_Ca_BS"/>
</dbReference>